<dbReference type="SMART" id="SM00449">
    <property type="entry name" value="SPRY"/>
    <property type="match status" value="1"/>
</dbReference>
<accession>A0ABN8CQB3</accession>
<keyword evidence="2" id="KW-1133">Transmembrane helix</keyword>
<feature type="compositionally biased region" description="Basic and acidic residues" evidence="1">
    <location>
        <begin position="489"/>
        <end position="504"/>
    </location>
</feature>
<dbReference type="InterPro" id="IPR043136">
    <property type="entry name" value="B30.2/SPRY_sf"/>
</dbReference>
<dbReference type="Proteomes" id="UP001158986">
    <property type="component" value="Unassembled WGS sequence"/>
</dbReference>
<sequence>MCQRHRPSFLHKRTACRLTALDDVLLMQILRFSTARDVEAMTVAARVISYHVLPHLPEIWRTLFIQRWTTLNFPLDTDATLVIEPRLRRLFSEETTESRMLQLLTHAVVPVPSYVDIEQITKSAEYSEAKHQIRSMQRADTRVSHVVSFAFNGDELGDDRSVRANVPFPTGFHVTVFKRREAGSVNKSLYQIGLVASGYFEIHIVHRERPSRAAETEGEGHQEEVEVTSLGLVPGSFPSVGRQPGWNQKSFGYHGDDGRFYHQTTRGRLFGPRFGVNDTVGCGVRRNMTTAQSHVFFTHNGKELARAQGSDVESSHISWYPAVGVDSYNEVRVNFGNELFAHDGIVDELFAECDPSVVTPMDLPWYDIQEYSIECLVWGRQQTGEARAQADTDERNDPIAEEGELVQEEKTCAKKWIVGMLSRRQQNRLASSEENANEERVAVGQLSELSSSKDDTPVVSKLEATRLALAQEQKKRIDAAVARVTNQKESGKRKGLGERTDGIHRSKKSKTVVDVMNDQIDKKNSIARRMVDRFATMPEPEKEEVIEQEPTMRSVSTQQFVTVSTSGDPASLLDTALRETTEKAMSTTTTTTTMTTTKILGESPVQVEDDENEEDEDTLAEDEEDTRSDEEDEEQKSDWDGPTTNFHVKQLGLDHNVDIYAPIAQQEHDVQRVRERIKYMPNGDNNKSFNASSDSATDLDFLPKDVYSQESAKSDTELLSEVNDHNTQVLLQEADECEQHAAAIQIAKGSQTWTKRVFIFAPLFIVAIVVLVLALLFAIDWSQETFQFCKMDAENTEDSDEVFSCASFVETQSLIKSTLRETAENVQTKVQSYFD</sequence>
<dbReference type="Gene3D" id="2.60.120.920">
    <property type="match status" value="1"/>
</dbReference>
<name>A0ABN8CQB3_9STRA</name>
<dbReference type="EMBL" id="CAKLCB010000109">
    <property type="protein sequence ID" value="CAH0515327.1"/>
    <property type="molecule type" value="Genomic_DNA"/>
</dbReference>
<keyword evidence="2" id="KW-0812">Transmembrane</keyword>
<gene>
    <name evidence="4" type="ORF">PBS001_LOCUS2040</name>
</gene>
<feature type="region of interest" description="Disordered" evidence="1">
    <location>
        <begin position="484"/>
        <end position="510"/>
    </location>
</feature>
<dbReference type="InterPro" id="IPR013320">
    <property type="entry name" value="ConA-like_dom_sf"/>
</dbReference>
<evidence type="ECO:0000256" key="1">
    <source>
        <dbReference type="SAM" id="MobiDB-lite"/>
    </source>
</evidence>
<evidence type="ECO:0000313" key="4">
    <source>
        <dbReference type="EMBL" id="CAH0515327.1"/>
    </source>
</evidence>
<feature type="compositionally biased region" description="Low complexity" evidence="1">
    <location>
        <begin position="583"/>
        <end position="598"/>
    </location>
</feature>
<proteinExistence type="predicted"/>
<feature type="domain" description="SPRY" evidence="3">
    <location>
        <begin position="197"/>
        <end position="339"/>
    </location>
</feature>
<keyword evidence="5" id="KW-1185">Reference proteome</keyword>
<dbReference type="InterPro" id="IPR044736">
    <property type="entry name" value="Gid1/RanBPM/SPLA_SPRY"/>
</dbReference>
<keyword evidence="2" id="KW-0472">Membrane</keyword>
<dbReference type="SUPFAM" id="SSF49899">
    <property type="entry name" value="Concanavalin A-like lectins/glucanases"/>
    <property type="match status" value="1"/>
</dbReference>
<feature type="compositionally biased region" description="Acidic residues" evidence="1">
    <location>
        <begin position="607"/>
        <end position="635"/>
    </location>
</feature>
<dbReference type="InterPro" id="IPR003877">
    <property type="entry name" value="SPRY_dom"/>
</dbReference>
<protein>
    <recommendedName>
        <fullName evidence="3">SPRY domain-containing protein</fullName>
    </recommendedName>
</protein>
<feature type="transmembrane region" description="Helical" evidence="2">
    <location>
        <begin position="757"/>
        <end position="781"/>
    </location>
</feature>
<comment type="caution">
    <text evidence="4">The sequence shown here is derived from an EMBL/GenBank/DDBJ whole genome shotgun (WGS) entry which is preliminary data.</text>
</comment>
<evidence type="ECO:0000256" key="2">
    <source>
        <dbReference type="SAM" id="Phobius"/>
    </source>
</evidence>
<reference evidence="4 5" key="1">
    <citation type="submission" date="2021-11" db="EMBL/GenBank/DDBJ databases">
        <authorList>
            <person name="Islam A."/>
            <person name="Islam S."/>
            <person name="Flora M.S."/>
            <person name="Rahman M."/>
            <person name="Ziaur R.M."/>
            <person name="Epstein J.H."/>
            <person name="Hassan M."/>
            <person name="Klassen M."/>
            <person name="Woodard K."/>
            <person name="Webb A."/>
            <person name="Webby R.J."/>
            <person name="El Zowalaty M.E."/>
        </authorList>
    </citation>
    <scope>NUCLEOTIDE SEQUENCE [LARGE SCALE GENOMIC DNA]</scope>
    <source>
        <strain evidence="4">Pbs1</strain>
    </source>
</reference>
<dbReference type="Pfam" id="PF00622">
    <property type="entry name" value="SPRY"/>
    <property type="match status" value="1"/>
</dbReference>
<dbReference type="PANTHER" id="PTHR12864">
    <property type="entry name" value="RAN BINDING PROTEIN 9-RELATED"/>
    <property type="match status" value="1"/>
</dbReference>
<organism evidence="4 5">
    <name type="scientific">Peronospora belbahrii</name>
    <dbReference type="NCBI Taxonomy" id="622444"/>
    <lineage>
        <taxon>Eukaryota</taxon>
        <taxon>Sar</taxon>
        <taxon>Stramenopiles</taxon>
        <taxon>Oomycota</taxon>
        <taxon>Peronosporomycetes</taxon>
        <taxon>Peronosporales</taxon>
        <taxon>Peronosporaceae</taxon>
        <taxon>Peronospora</taxon>
    </lineage>
</organism>
<feature type="region of interest" description="Disordered" evidence="1">
    <location>
        <begin position="429"/>
        <end position="458"/>
    </location>
</feature>
<evidence type="ECO:0000313" key="5">
    <source>
        <dbReference type="Proteomes" id="UP001158986"/>
    </source>
</evidence>
<evidence type="ECO:0000259" key="3">
    <source>
        <dbReference type="SMART" id="SM00449"/>
    </source>
</evidence>
<dbReference type="InterPro" id="IPR050618">
    <property type="entry name" value="Ubq-SigPath_Reg"/>
</dbReference>
<feature type="region of interest" description="Disordered" evidence="1">
    <location>
        <begin position="582"/>
        <end position="645"/>
    </location>
</feature>
<dbReference type="CDD" id="cd12885">
    <property type="entry name" value="SPRY_RanBP_like"/>
    <property type="match status" value="1"/>
</dbReference>